<keyword evidence="3" id="KW-1185">Reference proteome</keyword>
<dbReference type="PANTHER" id="PTHR39323:SF1">
    <property type="entry name" value="BLR1149 PROTEIN"/>
    <property type="match status" value="1"/>
</dbReference>
<dbReference type="Gene3D" id="3.60.21.10">
    <property type="match status" value="1"/>
</dbReference>
<dbReference type="EMBL" id="FUXL01000018">
    <property type="protein sequence ID" value="SKA34891.1"/>
    <property type="molecule type" value="Genomic_DNA"/>
</dbReference>
<dbReference type="Pfam" id="PF00149">
    <property type="entry name" value="Metallophos"/>
    <property type="match status" value="1"/>
</dbReference>
<dbReference type="Proteomes" id="UP000190135">
    <property type="component" value="Unassembled WGS sequence"/>
</dbReference>
<dbReference type="InterPro" id="IPR029052">
    <property type="entry name" value="Metallo-depent_PP-like"/>
</dbReference>
<dbReference type="NCBIfam" id="TIGR04123">
    <property type="entry name" value="P_estr_lig_assc"/>
    <property type="match status" value="1"/>
</dbReference>
<dbReference type="STRING" id="1365950.SAMN05428963_11812"/>
<dbReference type="InterPro" id="IPR024173">
    <property type="entry name" value="Pesterase_MJ0037-like"/>
</dbReference>
<gene>
    <name evidence="2" type="ORF">SAMN05428963_11812</name>
</gene>
<evidence type="ECO:0000259" key="1">
    <source>
        <dbReference type="Pfam" id="PF00149"/>
    </source>
</evidence>
<feature type="domain" description="Calcineurin-like phosphoesterase" evidence="1">
    <location>
        <begin position="34"/>
        <end position="135"/>
    </location>
</feature>
<name>A0A1T4T3S1_9HYPH</name>
<dbReference type="PIRSF" id="PIRSF000887">
    <property type="entry name" value="Pesterase_MJ0037"/>
    <property type="match status" value="1"/>
</dbReference>
<dbReference type="PANTHER" id="PTHR39323">
    <property type="entry name" value="BLR1149 PROTEIN"/>
    <property type="match status" value="1"/>
</dbReference>
<proteinExistence type="predicted"/>
<dbReference type="OrthoDB" id="9795838at2"/>
<organism evidence="2 3">
    <name type="scientific">Consotaella salsifontis</name>
    <dbReference type="NCBI Taxonomy" id="1365950"/>
    <lineage>
        <taxon>Bacteria</taxon>
        <taxon>Pseudomonadati</taxon>
        <taxon>Pseudomonadota</taxon>
        <taxon>Alphaproteobacteria</taxon>
        <taxon>Hyphomicrobiales</taxon>
        <taxon>Aurantimonadaceae</taxon>
        <taxon>Consotaella</taxon>
    </lineage>
</organism>
<sequence length="231" mass="25284">MNIAHICGRTLQLELNGVEVACDPAGILVVPSERTLVVSDLHLEKGAAFARRGMFLPPYDTAMTLATLSQAIERHTPDRVICLGDSFHDRRGADLMPAPLREHLSLMMTGREWIWISGNHDPERPSLGGEWTECFTMGALSFRHEPRPDAPAGEIAGHLHPAARVASRGRSVRGPCFATDRRRMIMPAFGVTTGGLNVLHRAFDGLFTGERPMAGVIGRDKVYPIPFSALV</sequence>
<dbReference type="RefSeq" id="WP_078710085.1">
    <property type="nucleotide sequence ID" value="NZ_FUXL01000018.1"/>
</dbReference>
<dbReference type="InterPro" id="IPR004843">
    <property type="entry name" value="Calcineurin-like_PHP"/>
</dbReference>
<dbReference type="SUPFAM" id="SSF56300">
    <property type="entry name" value="Metallo-dependent phosphatases"/>
    <property type="match status" value="1"/>
</dbReference>
<reference evidence="3" key="1">
    <citation type="submission" date="2017-02" db="EMBL/GenBank/DDBJ databases">
        <authorList>
            <person name="Varghese N."/>
            <person name="Submissions S."/>
        </authorList>
    </citation>
    <scope>NUCLEOTIDE SEQUENCE [LARGE SCALE GENOMIC DNA]</scope>
    <source>
        <strain evidence="3">USBA 369</strain>
    </source>
</reference>
<evidence type="ECO:0000313" key="2">
    <source>
        <dbReference type="EMBL" id="SKA34891.1"/>
    </source>
</evidence>
<evidence type="ECO:0000313" key="3">
    <source>
        <dbReference type="Proteomes" id="UP000190135"/>
    </source>
</evidence>
<protein>
    <submittedName>
        <fullName evidence="2">Putative phosphoesterase</fullName>
    </submittedName>
</protein>
<dbReference type="GO" id="GO:0016787">
    <property type="term" value="F:hydrolase activity"/>
    <property type="evidence" value="ECO:0007669"/>
    <property type="project" value="InterPro"/>
</dbReference>
<dbReference type="InterPro" id="IPR026336">
    <property type="entry name" value="PdeM-like"/>
</dbReference>
<dbReference type="AlphaFoldDB" id="A0A1T4T3S1"/>
<accession>A0A1T4T3S1</accession>